<dbReference type="AlphaFoldDB" id="A0A653E7Z4"/>
<protein>
    <recommendedName>
        <fullName evidence="4">Pyrroline-5-carboxylate reductase</fullName>
        <shortName evidence="4">P5C reductase</shortName>
        <shortName evidence="4">P5CR</shortName>
        <ecNumber evidence="4">1.5.1.2</ecNumber>
    </recommendedName>
    <alternativeName>
        <fullName evidence="4">PCA reductase</fullName>
    </alternativeName>
</protein>
<dbReference type="EMBL" id="LR215729">
    <property type="protein sequence ID" value="VEV98653.1"/>
    <property type="molecule type" value="Genomic_DNA"/>
</dbReference>
<evidence type="ECO:0000256" key="5">
    <source>
        <dbReference type="PIRSR" id="PIRSR000193-1"/>
    </source>
</evidence>
<dbReference type="EC" id="1.5.1.2" evidence="4"/>
<dbReference type="InterPro" id="IPR028939">
    <property type="entry name" value="P5C_Rdtase_cat_N"/>
</dbReference>
<dbReference type="InterPro" id="IPR036291">
    <property type="entry name" value="NAD(P)-bd_dom_sf"/>
</dbReference>
<dbReference type="InterPro" id="IPR000304">
    <property type="entry name" value="Pyrroline-COOH_reductase"/>
</dbReference>
<dbReference type="SUPFAM" id="SSF51735">
    <property type="entry name" value="NAD(P)-binding Rossmann-fold domains"/>
    <property type="match status" value="1"/>
</dbReference>
<comment type="pathway">
    <text evidence="4">Amino-acid biosynthesis; L-proline biosynthesis; L-proline from L-glutamate 5-semialdehyde: step 1/1.</text>
</comment>
<dbReference type="InterPro" id="IPR008927">
    <property type="entry name" value="6-PGluconate_DH-like_C_sf"/>
</dbReference>
<keyword evidence="4" id="KW-0028">Amino-acid biosynthesis</keyword>
<feature type="domain" description="Pyrroline-5-carboxylate reductase catalytic N-terminal" evidence="6">
    <location>
        <begin position="5"/>
        <end position="96"/>
    </location>
</feature>
<keyword evidence="4" id="KW-0963">Cytoplasm</keyword>
<dbReference type="HAMAP" id="MF_01925">
    <property type="entry name" value="P5C_reductase"/>
    <property type="match status" value="1"/>
</dbReference>
<comment type="subcellular location">
    <subcellularLocation>
        <location evidence="4">Cytoplasm</location>
    </subcellularLocation>
</comment>
<organism evidence="8">
    <name type="scientific">Pseudomonas marincola</name>
    <dbReference type="NCBI Taxonomy" id="437900"/>
    <lineage>
        <taxon>Bacteria</taxon>
        <taxon>Pseudomonadati</taxon>
        <taxon>Pseudomonadota</taxon>
        <taxon>Gammaproteobacteria</taxon>
        <taxon>Pseudomonadales</taxon>
        <taxon>Pseudomonadaceae</taxon>
        <taxon>Pseudomonas</taxon>
    </lineage>
</organism>
<gene>
    <name evidence="4 8" type="primary">proC</name>
    <name evidence="8" type="ORF">PMYSY11_3609</name>
</gene>
<evidence type="ECO:0000259" key="6">
    <source>
        <dbReference type="Pfam" id="PF03807"/>
    </source>
</evidence>
<dbReference type="SUPFAM" id="SSF48179">
    <property type="entry name" value="6-phosphogluconate dehydrogenase C-terminal domain-like"/>
    <property type="match status" value="1"/>
</dbReference>
<dbReference type="PIRSF" id="PIRSF000193">
    <property type="entry name" value="Pyrrol-5-carb_rd"/>
    <property type="match status" value="1"/>
</dbReference>
<dbReference type="GO" id="GO:0004735">
    <property type="term" value="F:pyrroline-5-carboxylate reductase activity"/>
    <property type="evidence" value="ECO:0007669"/>
    <property type="project" value="UniProtKB-UniRule"/>
</dbReference>
<dbReference type="PANTHER" id="PTHR11645:SF0">
    <property type="entry name" value="PYRROLINE-5-CARBOXYLATE REDUCTASE 3"/>
    <property type="match status" value="1"/>
</dbReference>
<proteinExistence type="inferred from homology"/>
<dbReference type="GO" id="GO:0005737">
    <property type="term" value="C:cytoplasm"/>
    <property type="evidence" value="ECO:0007669"/>
    <property type="project" value="UniProtKB-SubCell"/>
</dbReference>
<sequence>MTGQTIGVVGGAGWLGRSIAAALVGSGFVQPQSMILSSRSGKLREPVEALGDVRVTDDNRFLVAHSDVVILSVRPEDLASVHINVQDKLLISLVAGVPLADIQLFTGGTRVVRAMPNAALEIGKSYTPWLANEQVDAVSRSFVQQLFATCGYADEVADEAQLDYLTALSGTGPAYPALLAQTLYHDALAHGVSEHVARRAVNGVVLHASQLINQGRSFEELLETLKNYRGVSAAGIEGMLADGFERSVSGGVNRAFGVAQSKLFDVHKTRQG</sequence>
<comment type="catalytic activity">
    <reaction evidence="4">
        <text>L-proline + NAD(+) = (S)-1-pyrroline-5-carboxylate + NADH + 2 H(+)</text>
        <dbReference type="Rhea" id="RHEA:14105"/>
        <dbReference type="ChEBI" id="CHEBI:15378"/>
        <dbReference type="ChEBI" id="CHEBI:17388"/>
        <dbReference type="ChEBI" id="CHEBI:57540"/>
        <dbReference type="ChEBI" id="CHEBI:57945"/>
        <dbReference type="ChEBI" id="CHEBI:60039"/>
        <dbReference type="EC" id="1.5.1.2"/>
    </reaction>
</comment>
<evidence type="ECO:0000256" key="4">
    <source>
        <dbReference type="HAMAP-Rule" id="MF_01925"/>
    </source>
</evidence>
<feature type="binding site" evidence="5">
    <location>
        <position position="59"/>
    </location>
    <ligand>
        <name>NADPH</name>
        <dbReference type="ChEBI" id="CHEBI:57783"/>
    </ligand>
</feature>
<dbReference type="Gene3D" id="3.40.50.720">
    <property type="entry name" value="NAD(P)-binding Rossmann-like Domain"/>
    <property type="match status" value="1"/>
</dbReference>
<dbReference type="Pfam" id="PF03807">
    <property type="entry name" value="F420_oxidored"/>
    <property type="match status" value="1"/>
</dbReference>
<evidence type="ECO:0000256" key="1">
    <source>
        <dbReference type="ARBA" id="ARBA00005525"/>
    </source>
</evidence>
<evidence type="ECO:0000313" key="8">
    <source>
        <dbReference type="EMBL" id="VEV98653.1"/>
    </source>
</evidence>
<keyword evidence="2 4" id="KW-0521">NADP</keyword>
<comment type="function">
    <text evidence="4">Catalyzes the reduction of 1-pyrroline-5-carboxylate (PCA) to L-proline.</text>
</comment>
<dbReference type="Pfam" id="PF14748">
    <property type="entry name" value="P5CR_dimer"/>
    <property type="match status" value="1"/>
</dbReference>
<comment type="catalytic activity">
    <reaction evidence="4">
        <text>L-proline + NADP(+) = (S)-1-pyrroline-5-carboxylate + NADPH + 2 H(+)</text>
        <dbReference type="Rhea" id="RHEA:14109"/>
        <dbReference type="ChEBI" id="CHEBI:15378"/>
        <dbReference type="ChEBI" id="CHEBI:17388"/>
        <dbReference type="ChEBI" id="CHEBI:57783"/>
        <dbReference type="ChEBI" id="CHEBI:58349"/>
        <dbReference type="ChEBI" id="CHEBI:60039"/>
        <dbReference type="EC" id="1.5.1.2"/>
    </reaction>
</comment>
<name>A0A653E7Z4_9PSED</name>
<dbReference type="Gene3D" id="1.10.3730.10">
    <property type="entry name" value="ProC C-terminal domain-like"/>
    <property type="match status" value="1"/>
</dbReference>
<evidence type="ECO:0000256" key="3">
    <source>
        <dbReference type="ARBA" id="ARBA00023002"/>
    </source>
</evidence>
<feature type="binding site" evidence="5">
    <location>
        <position position="38"/>
    </location>
    <ligand>
        <name>NADP(+)</name>
        <dbReference type="ChEBI" id="CHEBI:58349"/>
    </ligand>
</feature>
<dbReference type="PANTHER" id="PTHR11645">
    <property type="entry name" value="PYRROLINE-5-CARBOXYLATE REDUCTASE"/>
    <property type="match status" value="1"/>
</dbReference>
<dbReference type="RefSeq" id="WP_150549031.1">
    <property type="nucleotide sequence ID" value="NZ_LR215729.2"/>
</dbReference>
<dbReference type="UniPathway" id="UPA00098">
    <property type="reaction ID" value="UER00361"/>
</dbReference>
<accession>A0A653E7Z4</accession>
<keyword evidence="3 4" id="KW-0560">Oxidoreductase</keyword>
<feature type="domain" description="Pyrroline-5-carboxylate reductase dimerisation" evidence="7">
    <location>
        <begin position="159"/>
        <end position="259"/>
    </location>
</feature>
<keyword evidence="4" id="KW-0641">Proline biosynthesis</keyword>
<evidence type="ECO:0000256" key="2">
    <source>
        <dbReference type="ARBA" id="ARBA00022857"/>
    </source>
</evidence>
<comment type="similarity">
    <text evidence="1 4">Belongs to the pyrroline-5-carboxylate reductase family.</text>
</comment>
<dbReference type="GO" id="GO:0055129">
    <property type="term" value="P:L-proline biosynthetic process"/>
    <property type="evidence" value="ECO:0007669"/>
    <property type="project" value="UniProtKB-UniRule"/>
</dbReference>
<dbReference type="InterPro" id="IPR029036">
    <property type="entry name" value="P5CR_dimer"/>
</dbReference>
<reference evidence="8" key="1">
    <citation type="submission" date="2019-02" db="EMBL/GenBank/DDBJ databases">
        <authorList>
            <consortium name="Genoscope - CEA"/>
            <person name="William W."/>
        </authorList>
    </citation>
    <scope>NUCLEOTIDE SEQUENCE [LARGE SCALE GENOMIC DNA]</scope>
    <source>
        <strain evidence="8">YSy11</strain>
    </source>
</reference>
<evidence type="ECO:0000259" key="7">
    <source>
        <dbReference type="Pfam" id="PF14748"/>
    </source>
</evidence>